<protein>
    <submittedName>
        <fullName evidence="2">YdcF family protein</fullName>
    </submittedName>
</protein>
<evidence type="ECO:0000259" key="1">
    <source>
        <dbReference type="Pfam" id="PF02698"/>
    </source>
</evidence>
<dbReference type="PANTHER" id="PTHR30336">
    <property type="entry name" value="INNER MEMBRANE PROTEIN, PROBABLE PERMEASE"/>
    <property type="match status" value="1"/>
</dbReference>
<comment type="caution">
    <text evidence="2">The sequence shown here is derived from an EMBL/GenBank/DDBJ whole genome shotgun (WGS) entry which is preliminary data.</text>
</comment>
<reference evidence="2 3" key="1">
    <citation type="submission" date="2021-01" db="EMBL/GenBank/DDBJ databases">
        <title>WGS of actinomycetes isolated from Thailand.</title>
        <authorList>
            <person name="Thawai C."/>
        </authorList>
    </citation>
    <scope>NUCLEOTIDE SEQUENCE [LARGE SCALE GENOMIC DNA]</scope>
    <source>
        <strain evidence="2 3">LPG 2</strain>
    </source>
</reference>
<dbReference type="RefSeq" id="WP_201947185.1">
    <property type="nucleotide sequence ID" value="NZ_JAERRJ010000004.1"/>
</dbReference>
<organism evidence="2 3">
    <name type="scientific">Nocardia acididurans</name>
    <dbReference type="NCBI Taxonomy" id="2802282"/>
    <lineage>
        <taxon>Bacteria</taxon>
        <taxon>Bacillati</taxon>
        <taxon>Actinomycetota</taxon>
        <taxon>Actinomycetes</taxon>
        <taxon>Mycobacteriales</taxon>
        <taxon>Nocardiaceae</taxon>
        <taxon>Nocardia</taxon>
    </lineage>
</organism>
<dbReference type="PANTHER" id="PTHR30336:SF4">
    <property type="entry name" value="ENVELOPE BIOGENESIS FACTOR ELYC"/>
    <property type="match status" value="1"/>
</dbReference>
<dbReference type="InterPro" id="IPR014729">
    <property type="entry name" value="Rossmann-like_a/b/a_fold"/>
</dbReference>
<sequence>MRLILSGAAATAVTVTATPAYGDMNGPRLPALFGPSTAIVVLGYGLWADGTMRPELIDRLRAGYVSALLSPDAPMIVTGGNPQAGVPEATAMAEWLIAHGIDRSRIHAETQANSTVQNALYSAEVMQDINARSVILVTSADHIARATWDFQAAGIPVVATLTPEEAPLSAESFSSRGE</sequence>
<evidence type="ECO:0000313" key="2">
    <source>
        <dbReference type="EMBL" id="MBL1075326.1"/>
    </source>
</evidence>
<dbReference type="EMBL" id="JAERRJ010000004">
    <property type="protein sequence ID" value="MBL1075326.1"/>
    <property type="molecule type" value="Genomic_DNA"/>
</dbReference>
<dbReference type="CDD" id="cd06259">
    <property type="entry name" value="YdcF-like"/>
    <property type="match status" value="1"/>
</dbReference>
<gene>
    <name evidence="2" type="ORF">JK358_13070</name>
</gene>
<dbReference type="InterPro" id="IPR051599">
    <property type="entry name" value="Cell_Envelope_Assoc"/>
</dbReference>
<accession>A0ABS1M445</accession>
<keyword evidence="3" id="KW-1185">Reference proteome</keyword>
<feature type="domain" description="DUF218" evidence="1">
    <location>
        <begin position="38"/>
        <end position="166"/>
    </location>
</feature>
<name>A0ABS1M445_9NOCA</name>
<dbReference type="Gene3D" id="3.40.50.620">
    <property type="entry name" value="HUPs"/>
    <property type="match status" value="1"/>
</dbReference>
<dbReference type="Pfam" id="PF02698">
    <property type="entry name" value="DUF218"/>
    <property type="match status" value="1"/>
</dbReference>
<dbReference type="Proteomes" id="UP000602198">
    <property type="component" value="Unassembled WGS sequence"/>
</dbReference>
<evidence type="ECO:0000313" key="3">
    <source>
        <dbReference type="Proteomes" id="UP000602198"/>
    </source>
</evidence>
<dbReference type="InterPro" id="IPR003848">
    <property type="entry name" value="DUF218"/>
</dbReference>
<proteinExistence type="predicted"/>